<feature type="region of interest" description="Disordered" evidence="19">
    <location>
        <begin position="1"/>
        <end position="25"/>
    </location>
</feature>
<keyword evidence="16" id="KW-0594">Phospholipid biosynthesis</keyword>
<comment type="subcellular location">
    <subcellularLocation>
        <location evidence="2">Cell membrane</location>
        <topology evidence="2">Multi-pass membrane protein</topology>
    </subcellularLocation>
</comment>
<dbReference type="EC" id="2.7.7.41" evidence="6 18"/>
<name>A0ABP4T4R1_9ACTN</name>
<feature type="transmembrane region" description="Helical" evidence="20">
    <location>
        <begin position="200"/>
        <end position="218"/>
    </location>
</feature>
<dbReference type="EMBL" id="BAAANY010000010">
    <property type="protein sequence ID" value="GAA1681825.1"/>
    <property type="molecule type" value="Genomic_DNA"/>
</dbReference>
<evidence type="ECO:0000256" key="14">
    <source>
        <dbReference type="ARBA" id="ARBA00023098"/>
    </source>
</evidence>
<dbReference type="PROSITE" id="PS01315">
    <property type="entry name" value="CDS"/>
    <property type="match status" value="1"/>
</dbReference>
<keyword evidence="10 18" id="KW-0808">Transferase</keyword>
<evidence type="ECO:0000256" key="12">
    <source>
        <dbReference type="ARBA" id="ARBA00022695"/>
    </source>
</evidence>
<keyword evidence="14" id="KW-0443">Lipid metabolism</keyword>
<comment type="pathway">
    <text evidence="4">Lipid metabolism.</text>
</comment>
<evidence type="ECO:0000256" key="2">
    <source>
        <dbReference type="ARBA" id="ARBA00004651"/>
    </source>
</evidence>
<dbReference type="PANTHER" id="PTHR46382:SF1">
    <property type="entry name" value="PHOSPHATIDATE CYTIDYLYLTRANSFERASE"/>
    <property type="match status" value="1"/>
</dbReference>
<comment type="catalytic activity">
    <reaction evidence="1 18">
        <text>a 1,2-diacyl-sn-glycero-3-phosphate + CTP + H(+) = a CDP-1,2-diacyl-sn-glycerol + diphosphate</text>
        <dbReference type="Rhea" id="RHEA:16229"/>
        <dbReference type="ChEBI" id="CHEBI:15378"/>
        <dbReference type="ChEBI" id="CHEBI:33019"/>
        <dbReference type="ChEBI" id="CHEBI:37563"/>
        <dbReference type="ChEBI" id="CHEBI:58332"/>
        <dbReference type="ChEBI" id="CHEBI:58608"/>
        <dbReference type="EC" id="2.7.7.41"/>
    </reaction>
</comment>
<evidence type="ECO:0000256" key="9">
    <source>
        <dbReference type="ARBA" id="ARBA00022516"/>
    </source>
</evidence>
<evidence type="ECO:0000256" key="5">
    <source>
        <dbReference type="ARBA" id="ARBA00010185"/>
    </source>
</evidence>
<reference evidence="22" key="1">
    <citation type="journal article" date="2019" name="Int. J. Syst. Evol. Microbiol.">
        <title>The Global Catalogue of Microorganisms (GCM) 10K type strain sequencing project: providing services to taxonomists for standard genome sequencing and annotation.</title>
        <authorList>
            <consortium name="The Broad Institute Genomics Platform"/>
            <consortium name="The Broad Institute Genome Sequencing Center for Infectious Disease"/>
            <person name="Wu L."/>
            <person name="Ma J."/>
        </authorList>
    </citation>
    <scope>NUCLEOTIDE SEQUENCE [LARGE SCALE GENOMIC DNA]</scope>
    <source>
        <strain evidence="22">JCM 14718</strain>
    </source>
</reference>
<evidence type="ECO:0000256" key="18">
    <source>
        <dbReference type="RuleBase" id="RU003938"/>
    </source>
</evidence>
<keyword evidence="8" id="KW-1003">Cell membrane</keyword>
<feature type="transmembrane region" description="Helical" evidence="20">
    <location>
        <begin position="54"/>
        <end position="71"/>
    </location>
</feature>
<gene>
    <name evidence="21" type="ORF">GCM10009765_33700</name>
</gene>
<evidence type="ECO:0000256" key="17">
    <source>
        <dbReference type="ARBA" id="ARBA00023264"/>
    </source>
</evidence>
<evidence type="ECO:0000313" key="21">
    <source>
        <dbReference type="EMBL" id="GAA1681825.1"/>
    </source>
</evidence>
<proteinExistence type="inferred from homology"/>
<sequence>MTADPEAAGRGRHRASRERQPSAPKAGRNLPVAIAVGCGLGALVLASLLIYRPVFAIVVAVAVVLATVEMVRAVRPLEARPPLVPLIAGGVGMTALGWFAGASMLAVGFVLTIIAVMLWRLGDGPVGYQRDVTSAALIAAYVPLMAGFTVLLLVPDDGQLRVIAFMATVVCSDTAAYAFGVLFGRHKMAPLASPGKTWEGLSGSLLVCAIAGALFLRFFFDRPWWFGVIYGVAIAIAATLGDLAESMLKRDLGIKDMGSLLPGHGGFMDRLDSVLVAAPVAYVLLSTFAPPS</sequence>
<keyword evidence="22" id="KW-1185">Reference proteome</keyword>
<keyword evidence="11 18" id="KW-0812">Transmembrane</keyword>
<dbReference type="RefSeq" id="WP_163571749.1">
    <property type="nucleotide sequence ID" value="NZ_BAAANY010000010.1"/>
</dbReference>
<evidence type="ECO:0000256" key="19">
    <source>
        <dbReference type="SAM" id="MobiDB-lite"/>
    </source>
</evidence>
<dbReference type="Pfam" id="PF01148">
    <property type="entry name" value="CTP_transf_1"/>
    <property type="match status" value="1"/>
</dbReference>
<evidence type="ECO:0000256" key="16">
    <source>
        <dbReference type="ARBA" id="ARBA00023209"/>
    </source>
</evidence>
<evidence type="ECO:0000256" key="3">
    <source>
        <dbReference type="ARBA" id="ARBA00005119"/>
    </source>
</evidence>
<feature type="transmembrane region" description="Helical" evidence="20">
    <location>
        <begin position="134"/>
        <end position="154"/>
    </location>
</feature>
<feature type="transmembrane region" description="Helical" evidence="20">
    <location>
        <begin position="224"/>
        <end position="244"/>
    </location>
</feature>
<keyword evidence="17" id="KW-1208">Phospholipid metabolism</keyword>
<organism evidence="21 22">
    <name type="scientific">Fodinicola feengrottensis</name>
    <dbReference type="NCBI Taxonomy" id="435914"/>
    <lineage>
        <taxon>Bacteria</taxon>
        <taxon>Bacillati</taxon>
        <taxon>Actinomycetota</taxon>
        <taxon>Actinomycetes</taxon>
        <taxon>Mycobacteriales</taxon>
        <taxon>Fodinicola</taxon>
    </lineage>
</organism>
<evidence type="ECO:0000313" key="22">
    <source>
        <dbReference type="Proteomes" id="UP001500618"/>
    </source>
</evidence>
<evidence type="ECO:0000256" key="10">
    <source>
        <dbReference type="ARBA" id="ARBA00022679"/>
    </source>
</evidence>
<evidence type="ECO:0000256" key="6">
    <source>
        <dbReference type="ARBA" id="ARBA00012487"/>
    </source>
</evidence>
<evidence type="ECO:0000256" key="4">
    <source>
        <dbReference type="ARBA" id="ARBA00005189"/>
    </source>
</evidence>
<dbReference type="Proteomes" id="UP001500618">
    <property type="component" value="Unassembled WGS sequence"/>
</dbReference>
<evidence type="ECO:0000256" key="13">
    <source>
        <dbReference type="ARBA" id="ARBA00022989"/>
    </source>
</evidence>
<evidence type="ECO:0000256" key="1">
    <source>
        <dbReference type="ARBA" id="ARBA00001698"/>
    </source>
</evidence>
<keyword evidence="12 18" id="KW-0548">Nucleotidyltransferase</keyword>
<comment type="caution">
    <text evidence="21">The sequence shown here is derived from an EMBL/GenBank/DDBJ whole genome shotgun (WGS) entry which is preliminary data.</text>
</comment>
<feature type="transmembrane region" description="Helical" evidence="20">
    <location>
        <begin position="29"/>
        <end position="48"/>
    </location>
</feature>
<dbReference type="InterPro" id="IPR000374">
    <property type="entry name" value="PC_trans"/>
</dbReference>
<comment type="similarity">
    <text evidence="5 18">Belongs to the CDS family.</text>
</comment>
<protein>
    <recommendedName>
        <fullName evidence="7 18">Phosphatidate cytidylyltransferase</fullName>
        <ecNumber evidence="6 18">2.7.7.41</ecNumber>
    </recommendedName>
</protein>
<keyword evidence="9" id="KW-0444">Lipid biosynthesis</keyword>
<dbReference type="PANTHER" id="PTHR46382">
    <property type="entry name" value="PHOSPHATIDATE CYTIDYLYLTRANSFERASE"/>
    <property type="match status" value="1"/>
</dbReference>
<accession>A0ABP4T4R1</accession>
<evidence type="ECO:0000256" key="11">
    <source>
        <dbReference type="ARBA" id="ARBA00022692"/>
    </source>
</evidence>
<comment type="pathway">
    <text evidence="3 18">Phospholipid metabolism; CDP-diacylglycerol biosynthesis; CDP-diacylglycerol from sn-glycerol 3-phosphate: step 3/3.</text>
</comment>
<keyword evidence="13 20" id="KW-1133">Transmembrane helix</keyword>
<evidence type="ECO:0000256" key="20">
    <source>
        <dbReference type="SAM" id="Phobius"/>
    </source>
</evidence>
<feature type="transmembrane region" description="Helical" evidence="20">
    <location>
        <begin position="160"/>
        <end position="179"/>
    </location>
</feature>
<keyword evidence="15 20" id="KW-0472">Membrane</keyword>
<evidence type="ECO:0000256" key="7">
    <source>
        <dbReference type="ARBA" id="ARBA00019373"/>
    </source>
</evidence>
<evidence type="ECO:0000256" key="8">
    <source>
        <dbReference type="ARBA" id="ARBA00022475"/>
    </source>
</evidence>
<feature type="transmembrane region" description="Helical" evidence="20">
    <location>
        <begin position="105"/>
        <end position="122"/>
    </location>
</feature>
<evidence type="ECO:0000256" key="15">
    <source>
        <dbReference type="ARBA" id="ARBA00023136"/>
    </source>
</evidence>